<reference evidence="1" key="1">
    <citation type="journal article" date="2015" name="Nature">
        <title>Complex archaea that bridge the gap between prokaryotes and eukaryotes.</title>
        <authorList>
            <person name="Spang A."/>
            <person name="Saw J.H."/>
            <person name="Jorgensen S.L."/>
            <person name="Zaremba-Niedzwiedzka K."/>
            <person name="Martijn J."/>
            <person name="Lind A.E."/>
            <person name="van Eijk R."/>
            <person name="Schleper C."/>
            <person name="Guy L."/>
            <person name="Ettema T.J."/>
        </authorList>
    </citation>
    <scope>NUCLEOTIDE SEQUENCE</scope>
</reference>
<dbReference type="AlphaFoldDB" id="A0A0F8WEQ8"/>
<accession>A0A0F8WEQ8</accession>
<evidence type="ECO:0000313" key="1">
    <source>
        <dbReference type="EMBL" id="KKK55018.1"/>
    </source>
</evidence>
<organism evidence="1">
    <name type="scientific">marine sediment metagenome</name>
    <dbReference type="NCBI Taxonomy" id="412755"/>
    <lineage>
        <taxon>unclassified sequences</taxon>
        <taxon>metagenomes</taxon>
        <taxon>ecological metagenomes</taxon>
    </lineage>
</organism>
<protein>
    <submittedName>
        <fullName evidence="1">Uncharacterized protein</fullName>
    </submittedName>
</protein>
<comment type="caution">
    <text evidence="1">The sequence shown here is derived from an EMBL/GenBank/DDBJ whole genome shotgun (WGS) entry which is preliminary data.</text>
</comment>
<gene>
    <name evidence="1" type="ORF">LCGC14_3078790</name>
</gene>
<sequence length="181" mass="20768">MRDALKFSDLKNINFLRFEAESSIKLLQNEYGIDAPKSVIEQFYIDHSDKFQFQKLYGAIDLNSIEWQLVEIPTSKMLNLGRSATHPDFILEVSEDASHYNEVGDSAIDCREDVLEHWKQYATWITPPIFIKGEVLGKPEIDLHLVEGHTRVGCLCGLTNYQIIEVAKVHKVYLGKLRSIN</sequence>
<proteinExistence type="predicted"/>
<dbReference type="EMBL" id="LAZR01065700">
    <property type="protein sequence ID" value="KKK55018.1"/>
    <property type="molecule type" value="Genomic_DNA"/>
</dbReference>
<feature type="non-terminal residue" evidence="1">
    <location>
        <position position="181"/>
    </location>
</feature>
<name>A0A0F8WEQ8_9ZZZZ</name>